<evidence type="ECO:0000313" key="1">
    <source>
        <dbReference type="EMBL" id="KAJ7743496.1"/>
    </source>
</evidence>
<evidence type="ECO:0000313" key="2">
    <source>
        <dbReference type="Proteomes" id="UP001215280"/>
    </source>
</evidence>
<organism evidence="1 2">
    <name type="scientific">Mycena maculata</name>
    <dbReference type="NCBI Taxonomy" id="230809"/>
    <lineage>
        <taxon>Eukaryota</taxon>
        <taxon>Fungi</taxon>
        <taxon>Dikarya</taxon>
        <taxon>Basidiomycota</taxon>
        <taxon>Agaricomycotina</taxon>
        <taxon>Agaricomycetes</taxon>
        <taxon>Agaricomycetidae</taxon>
        <taxon>Agaricales</taxon>
        <taxon>Marasmiineae</taxon>
        <taxon>Mycenaceae</taxon>
        <taxon>Mycena</taxon>
    </lineage>
</organism>
<proteinExistence type="predicted"/>
<dbReference type="EMBL" id="JARJLG010000112">
    <property type="protein sequence ID" value="KAJ7743496.1"/>
    <property type="molecule type" value="Genomic_DNA"/>
</dbReference>
<reference evidence="1" key="1">
    <citation type="submission" date="2023-03" db="EMBL/GenBank/DDBJ databases">
        <title>Massive genome expansion in bonnet fungi (Mycena s.s.) driven by repeated elements and novel gene families across ecological guilds.</title>
        <authorList>
            <consortium name="Lawrence Berkeley National Laboratory"/>
            <person name="Harder C.B."/>
            <person name="Miyauchi S."/>
            <person name="Viragh M."/>
            <person name="Kuo A."/>
            <person name="Thoen E."/>
            <person name="Andreopoulos B."/>
            <person name="Lu D."/>
            <person name="Skrede I."/>
            <person name="Drula E."/>
            <person name="Henrissat B."/>
            <person name="Morin E."/>
            <person name="Kohler A."/>
            <person name="Barry K."/>
            <person name="LaButti K."/>
            <person name="Morin E."/>
            <person name="Salamov A."/>
            <person name="Lipzen A."/>
            <person name="Mereny Z."/>
            <person name="Hegedus B."/>
            <person name="Baldrian P."/>
            <person name="Stursova M."/>
            <person name="Weitz H."/>
            <person name="Taylor A."/>
            <person name="Grigoriev I.V."/>
            <person name="Nagy L.G."/>
            <person name="Martin F."/>
            <person name="Kauserud H."/>
        </authorList>
    </citation>
    <scope>NUCLEOTIDE SEQUENCE</scope>
    <source>
        <strain evidence="1">CBHHK188m</strain>
    </source>
</reference>
<name>A0AAD7IKN4_9AGAR</name>
<dbReference type="Proteomes" id="UP001215280">
    <property type="component" value="Unassembled WGS sequence"/>
</dbReference>
<sequence length="286" mass="32431">MEIQLSHMPDPALPLDLERTIFEIAALSHSRIPKLMVEPLLYRVIMLRGYFPWFSEAAAENNKFPHCPAEVLLRIIETKPGFLQNHVQHLFLDHVTNVSITEIILSACNRVTNLFAGIRVSFADSLHVSIDVGDLLTLAPRGNFPFVLTITHLELLNMYDHFDETWNEGDTVYTGEELNVCLASMRHLPHVAFDYPPPYAKLSPSFSNQRIVCIVTLGADRNGNEPVGDERFVCIEPEPPTETNWLRGTEERDFRAVAEAFIAAKRTKRVDSSLYRISADDALWDS</sequence>
<comment type="caution">
    <text evidence="1">The sequence shown here is derived from an EMBL/GenBank/DDBJ whole genome shotgun (WGS) entry which is preliminary data.</text>
</comment>
<keyword evidence="2" id="KW-1185">Reference proteome</keyword>
<dbReference type="AlphaFoldDB" id="A0AAD7IKN4"/>
<gene>
    <name evidence="1" type="ORF">DFH07DRAFT_777410</name>
</gene>
<protein>
    <submittedName>
        <fullName evidence="1">Uncharacterized protein</fullName>
    </submittedName>
</protein>
<accession>A0AAD7IKN4</accession>